<name>A0ABV4HNC5_9GAMM</name>
<comment type="caution">
    <text evidence="1">The sequence shown here is derived from an EMBL/GenBank/DDBJ whole genome shotgun (WGS) entry which is preliminary data.</text>
</comment>
<organism evidence="1 2">
    <name type="scientific">Luteimonas salinilitoris</name>
    <dbReference type="NCBI Taxonomy" id="3237697"/>
    <lineage>
        <taxon>Bacteria</taxon>
        <taxon>Pseudomonadati</taxon>
        <taxon>Pseudomonadota</taxon>
        <taxon>Gammaproteobacteria</taxon>
        <taxon>Lysobacterales</taxon>
        <taxon>Lysobacteraceae</taxon>
        <taxon>Luteimonas</taxon>
    </lineage>
</organism>
<dbReference type="SUPFAM" id="SSF53335">
    <property type="entry name" value="S-adenosyl-L-methionine-dependent methyltransferases"/>
    <property type="match status" value="1"/>
</dbReference>
<dbReference type="Gene3D" id="3.40.50.150">
    <property type="entry name" value="Vaccinia Virus protein VP39"/>
    <property type="match status" value="1"/>
</dbReference>
<dbReference type="InterPro" id="IPR029063">
    <property type="entry name" value="SAM-dependent_MTases_sf"/>
</dbReference>
<reference evidence="1 2" key="1">
    <citation type="submission" date="2024-07" db="EMBL/GenBank/DDBJ databases">
        <title>Luteimonas salilacus sp. nov., isolated from the shore soil of Salt Lake in Tibet of China.</title>
        <authorList>
            <person name="Zhang X."/>
            <person name="Li A."/>
        </authorList>
    </citation>
    <scope>NUCLEOTIDE SEQUENCE [LARGE SCALE GENOMIC DNA]</scope>
    <source>
        <strain evidence="1 2">B3-2-R+30</strain>
    </source>
</reference>
<dbReference type="EMBL" id="JBFWIC010000006">
    <property type="protein sequence ID" value="MEZ0474235.1"/>
    <property type="molecule type" value="Genomic_DNA"/>
</dbReference>
<evidence type="ECO:0000313" key="1">
    <source>
        <dbReference type="EMBL" id="MEZ0474235.1"/>
    </source>
</evidence>
<sequence length="202" mass="22881">MTGQFDDGYTRYQTGRSPLRKLIRGFYLRSARSLLRGATVDFGCGVGELLKTLPAGSRGLEYNQATVKHCRGRGLEVDWYDGEQDDWQLSILSEFSFQSMVISHVLEHLEAPVKILNSLLSASARLGIERVLIVVPGRAGFRIDATHRIFVDRAMLAKQEVVDGTGYSLRMTRYFPGNSRKIGDWFPHHELQALYLRSSDER</sequence>
<dbReference type="RefSeq" id="WP_370561983.1">
    <property type="nucleotide sequence ID" value="NZ_JBFWIB010000001.1"/>
</dbReference>
<keyword evidence="2" id="KW-1185">Reference proteome</keyword>
<accession>A0ABV4HNC5</accession>
<protein>
    <submittedName>
        <fullName evidence="1">Methionine biosynthesis protein MetW</fullName>
    </submittedName>
</protein>
<dbReference type="Proteomes" id="UP001566331">
    <property type="component" value="Unassembled WGS sequence"/>
</dbReference>
<evidence type="ECO:0000313" key="2">
    <source>
        <dbReference type="Proteomes" id="UP001566331"/>
    </source>
</evidence>
<dbReference type="InterPro" id="IPR010743">
    <property type="entry name" value="Methionine_synth_MetW"/>
</dbReference>
<proteinExistence type="predicted"/>
<gene>
    <name evidence="1" type="ORF">AB6713_06330</name>
</gene>
<dbReference type="Pfam" id="PF07021">
    <property type="entry name" value="MetW"/>
    <property type="match status" value="1"/>
</dbReference>